<keyword evidence="3" id="KW-1185">Reference proteome</keyword>
<sequence>MANLTLVDFTDQQNKVRWLMNQDIPFDPVRFYNATPPVAGVYRMLSRERKVIYVGKAKNLPSRLPIYFKGGESHRPEMEARIASVQTIFVFLDSEAHELEYNVYQKFYLPYYNKTSPEKTRYLYLTPNENYQSIYFQGAYRRDLMFLSRELKRKIEMIGPFIEGSTANKIIEEFQETFKIPSCKPSIFAKHQRIYKHPCDKYDFDLCKGHCVYTTPIDYQAYWQPIKEIFLNKGVAGKKLFKQVADKMPVTKANIATRSILDTLDFSDNFELVVLYRNELGTCMSVVEVCHGLVIDIRNLLLADASESTNLGLARRRGAELSNSQLYAGFLLDYYKIVRQDDYLPSNHDLLKHHPRKIILHNSAFTPEQAKALSKELSQVFGYNVILGARTPYSNLIKLAEFNAECALEQRANLILQRTASKRKKLSSKK</sequence>
<proteinExistence type="predicted"/>
<feature type="domain" description="GIY-YIG" evidence="1">
    <location>
        <begin position="37"/>
        <end position="114"/>
    </location>
</feature>
<dbReference type="AlphaFoldDB" id="A0A3A1YA54"/>
<dbReference type="Pfam" id="PF01541">
    <property type="entry name" value="GIY-YIG"/>
    <property type="match status" value="1"/>
</dbReference>
<evidence type="ECO:0000313" key="3">
    <source>
        <dbReference type="Proteomes" id="UP000265691"/>
    </source>
</evidence>
<dbReference type="InterPro" id="IPR000305">
    <property type="entry name" value="GIY-YIG_endonuc"/>
</dbReference>
<reference evidence="2 3" key="1">
    <citation type="submission" date="2017-08" db="EMBL/GenBank/DDBJ databases">
        <title>Reclassification of Bisgaard taxon 37 and 44.</title>
        <authorList>
            <person name="Christensen H."/>
        </authorList>
    </citation>
    <scope>NUCLEOTIDE SEQUENCE [LARGE SCALE GENOMIC DNA]</scope>
    <source>
        <strain evidence="2 3">B96_3</strain>
    </source>
</reference>
<dbReference type="PANTHER" id="PTHR30562:SF1">
    <property type="entry name" value="UVRABC SYSTEM PROTEIN C"/>
    <property type="match status" value="1"/>
</dbReference>
<dbReference type="EMBL" id="NRHC01000001">
    <property type="protein sequence ID" value="RIY34555.1"/>
    <property type="molecule type" value="Genomic_DNA"/>
</dbReference>
<dbReference type="InterPro" id="IPR050066">
    <property type="entry name" value="UvrABC_protein_C"/>
</dbReference>
<evidence type="ECO:0000313" key="2">
    <source>
        <dbReference type="EMBL" id="RIY34555.1"/>
    </source>
</evidence>
<dbReference type="RefSeq" id="WP_119524154.1">
    <property type="nucleotide sequence ID" value="NZ_NRHC01000001.1"/>
</dbReference>
<dbReference type="GO" id="GO:0006974">
    <property type="term" value="P:DNA damage response"/>
    <property type="evidence" value="ECO:0007669"/>
    <property type="project" value="TreeGrafter"/>
</dbReference>
<name>A0A3A1YA54_9GAMM</name>
<gene>
    <name evidence="2" type="ORF">CKF54_00070</name>
</gene>
<dbReference type="SUPFAM" id="SSF82771">
    <property type="entry name" value="GIY-YIG endonuclease"/>
    <property type="match status" value="1"/>
</dbReference>
<evidence type="ECO:0000259" key="1">
    <source>
        <dbReference type="PROSITE" id="PS50164"/>
    </source>
</evidence>
<dbReference type="Proteomes" id="UP000265691">
    <property type="component" value="Unassembled WGS sequence"/>
</dbReference>
<dbReference type="InterPro" id="IPR035901">
    <property type="entry name" value="GIY-YIG_endonuc_sf"/>
</dbReference>
<dbReference type="GO" id="GO:0009380">
    <property type="term" value="C:excinuclease repair complex"/>
    <property type="evidence" value="ECO:0007669"/>
    <property type="project" value="TreeGrafter"/>
</dbReference>
<dbReference type="PROSITE" id="PS50164">
    <property type="entry name" value="GIY_YIG"/>
    <property type="match status" value="1"/>
</dbReference>
<dbReference type="Gene3D" id="3.40.1440.10">
    <property type="entry name" value="GIY-YIG endonuclease"/>
    <property type="match status" value="1"/>
</dbReference>
<protein>
    <recommendedName>
        <fullName evidence="1">GIY-YIG domain-containing protein</fullName>
    </recommendedName>
</protein>
<organism evidence="2 3">
    <name type="scientific">Psittacicella hinzii</name>
    <dbReference type="NCBI Taxonomy" id="2028575"/>
    <lineage>
        <taxon>Bacteria</taxon>
        <taxon>Pseudomonadati</taxon>
        <taxon>Pseudomonadota</taxon>
        <taxon>Gammaproteobacteria</taxon>
        <taxon>Pasteurellales</taxon>
        <taxon>Psittacicellaceae</taxon>
        <taxon>Psittacicella</taxon>
    </lineage>
</organism>
<dbReference type="PANTHER" id="PTHR30562">
    <property type="entry name" value="UVRC/OXIDOREDUCTASE"/>
    <property type="match status" value="1"/>
</dbReference>
<accession>A0A3A1YA54</accession>
<dbReference type="SMART" id="SM00465">
    <property type="entry name" value="GIYc"/>
    <property type="match status" value="1"/>
</dbReference>
<dbReference type="OrthoDB" id="9804933at2"/>
<comment type="caution">
    <text evidence="2">The sequence shown here is derived from an EMBL/GenBank/DDBJ whole genome shotgun (WGS) entry which is preliminary data.</text>
</comment>